<dbReference type="RefSeq" id="XP_018542159.1">
    <property type="nucleotide sequence ID" value="XM_018686643.2"/>
</dbReference>
<evidence type="ECO:0000313" key="4">
    <source>
        <dbReference type="RefSeq" id="XP_018542159.1"/>
    </source>
</evidence>
<keyword evidence="1" id="KW-0732">Signal</keyword>
<accession>A0A4W6DNG1</accession>
<dbReference type="InParanoid" id="A0A4W6DNG1"/>
<evidence type="ECO:0000256" key="1">
    <source>
        <dbReference type="SAM" id="SignalP"/>
    </source>
</evidence>
<protein>
    <submittedName>
        <fullName evidence="4">Saxitoxin and tetrodotoxin-binding protein 1</fullName>
    </submittedName>
</protein>
<dbReference type="KEGG" id="lcf:108889937"/>
<reference evidence="2" key="3">
    <citation type="submission" date="2025-05" db="UniProtKB">
        <authorList>
            <consortium name="Ensembl"/>
        </authorList>
    </citation>
    <scope>IDENTIFICATION</scope>
</reference>
<evidence type="ECO:0000313" key="2">
    <source>
        <dbReference type="Ensembl" id="ENSLCAP00010027255.1"/>
    </source>
</evidence>
<dbReference type="Ensembl" id="ENSLCAT00010027832.1">
    <property type="protein sequence ID" value="ENSLCAP00010027255.1"/>
    <property type="gene ID" value="ENSLCAG00010012787.1"/>
</dbReference>
<sequence length="212" mass="23856">MWVLFKVVLPVLLLLGSNAASAAEECDLPDKVKQEEVLKVFESRWVLVEGFSDYPAGEDLLRNASSSVMEADKIRNNTKTILFIERNIVNRKCLTFHVNMSASDPEKSNHTLELLHPGTMNSDGQVSPYDDKGKADIYQTCPDCATMIYSGVFDGVDGRMLLIYRREGKHLDTKELEEAQSGHAKLAECLKFNVPSPFKYDGKTEFCKEKKD</sequence>
<dbReference type="AlphaFoldDB" id="A0A4W6DNG1"/>
<dbReference type="Proteomes" id="UP000314980">
    <property type="component" value="Unassembled WGS sequence"/>
</dbReference>
<dbReference type="InterPro" id="IPR012674">
    <property type="entry name" value="Calycin"/>
</dbReference>
<reference evidence="3" key="1">
    <citation type="submission" date="2015-09" db="EMBL/GenBank/DDBJ databases">
        <authorList>
            <person name="Sai Rama Sridatta P."/>
        </authorList>
    </citation>
    <scope>NUCLEOTIDE SEQUENCE [LARGE SCALE GENOMIC DNA]</scope>
</reference>
<evidence type="ECO:0000313" key="3">
    <source>
        <dbReference type="Proteomes" id="UP000314980"/>
    </source>
</evidence>
<reference evidence="4" key="2">
    <citation type="submission" date="2025-04" db="UniProtKB">
        <authorList>
            <consortium name="RefSeq"/>
        </authorList>
    </citation>
    <scope>IDENTIFICATION</scope>
    <source>
        <tissue evidence="4">Brain</tissue>
    </source>
</reference>
<keyword evidence="3" id="KW-1185">Reference proteome</keyword>
<dbReference type="Proteomes" id="UP000694890">
    <property type="component" value="Linkage group LG3"/>
</dbReference>
<organism evidence="2 3">
    <name type="scientific">Lates calcarifer</name>
    <name type="common">Barramundi</name>
    <name type="synonym">Holocentrus calcarifer</name>
    <dbReference type="NCBI Taxonomy" id="8187"/>
    <lineage>
        <taxon>Eukaryota</taxon>
        <taxon>Metazoa</taxon>
        <taxon>Chordata</taxon>
        <taxon>Craniata</taxon>
        <taxon>Vertebrata</taxon>
        <taxon>Euteleostomi</taxon>
        <taxon>Actinopterygii</taxon>
        <taxon>Neopterygii</taxon>
        <taxon>Teleostei</taxon>
        <taxon>Neoteleostei</taxon>
        <taxon>Acanthomorphata</taxon>
        <taxon>Carangaria</taxon>
        <taxon>Carangaria incertae sedis</taxon>
        <taxon>Centropomidae</taxon>
        <taxon>Lates</taxon>
    </lineage>
</organism>
<dbReference type="Gene3D" id="2.40.128.20">
    <property type="match status" value="1"/>
</dbReference>
<feature type="signal peptide" evidence="1">
    <location>
        <begin position="1"/>
        <end position="22"/>
    </location>
</feature>
<dbReference type="GeneID" id="108889937"/>
<gene>
    <name evidence="2 4" type="primary">LOC108889937</name>
</gene>
<dbReference type="OrthoDB" id="8929479at2759"/>
<proteinExistence type="predicted"/>
<dbReference type="GeneTree" id="ENSGT00940000168606"/>
<name>A0A4W6DNG1_LATCA</name>
<feature type="chain" id="PRO_5044613193" evidence="1">
    <location>
        <begin position="23"/>
        <end position="212"/>
    </location>
</feature>